<evidence type="ECO:0000256" key="1">
    <source>
        <dbReference type="ARBA" id="ARBA00008580"/>
    </source>
</evidence>
<dbReference type="InterPro" id="IPR010985">
    <property type="entry name" value="Ribbon_hlx_hlx"/>
</dbReference>
<proteinExistence type="inferred from homology"/>
<dbReference type="PANTHER" id="PTHR36582">
    <property type="entry name" value="ANTITOXIN PARD"/>
    <property type="match status" value="1"/>
</dbReference>
<keyword evidence="4" id="KW-1185">Reference proteome</keyword>
<dbReference type="PANTHER" id="PTHR36582:SF2">
    <property type="entry name" value="ANTITOXIN PARD"/>
    <property type="match status" value="1"/>
</dbReference>
<organism evidence="3 4">
    <name type="scientific">Laspinema olomoucense D3b</name>
    <dbReference type="NCBI Taxonomy" id="2953688"/>
    <lineage>
        <taxon>Bacteria</taxon>
        <taxon>Bacillati</taxon>
        <taxon>Cyanobacteriota</taxon>
        <taxon>Cyanophyceae</taxon>
        <taxon>Oscillatoriophycideae</taxon>
        <taxon>Oscillatoriales</taxon>
        <taxon>Laspinemataceae</taxon>
        <taxon>Laspinema</taxon>
        <taxon>Laspinema olomoucense</taxon>
    </lineage>
</organism>
<accession>A0ABT2N8B2</accession>
<dbReference type="EMBL" id="JAMXFA010000017">
    <property type="protein sequence ID" value="MCT7978938.1"/>
    <property type="molecule type" value="Genomic_DNA"/>
</dbReference>
<keyword evidence="2" id="KW-1277">Toxin-antitoxin system</keyword>
<dbReference type="Proteomes" id="UP001525961">
    <property type="component" value="Unassembled WGS sequence"/>
</dbReference>
<evidence type="ECO:0000313" key="4">
    <source>
        <dbReference type="Proteomes" id="UP001525961"/>
    </source>
</evidence>
<evidence type="ECO:0000256" key="2">
    <source>
        <dbReference type="ARBA" id="ARBA00022649"/>
    </source>
</evidence>
<comment type="similarity">
    <text evidence="1">Belongs to the ParD antitoxin family.</text>
</comment>
<gene>
    <name evidence="3" type="ORF">NG792_14595</name>
</gene>
<dbReference type="Pfam" id="PF03693">
    <property type="entry name" value="ParD_antitoxin"/>
    <property type="match status" value="1"/>
</dbReference>
<protein>
    <submittedName>
        <fullName evidence="3">Type II toxin-antitoxin system ParD family antitoxin</fullName>
    </submittedName>
</protein>
<sequence>MTPLNILLSESMQEFIKARIAESGYSTASEYIEHLIREDQKQAARSQLEAKLIEGLHSGEPIEVTDEWWEQKRSELLQRVHQQNQ</sequence>
<reference evidence="3 4" key="1">
    <citation type="journal article" date="2022" name="Front. Microbiol.">
        <title>High genomic differentiation and limited gene flow indicate recent cryptic speciation within the genus Laspinema (cyanobacteria).</title>
        <authorList>
            <person name="Stanojkovic A."/>
            <person name="Skoupy S."/>
            <person name="Skaloud P."/>
            <person name="Dvorak P."/>
        </authorList>
    </citation>
    <scope>NUCLEOTIDE SEQUENCE [LARGE SCALE GENOMIC DNA]</scope>
    <source>
        <strain evidence="3 4">D3b</strain>
    </source>
</reference>
<dbReference type="Gene3D" id="6.10.10.120">
    <property type="entry name" value="Antitoxin ParD1-like"/>
    <property type="match status" value="1"/>
</dbReference>
<evidence type="ECO:0000313" key="3">
    <source>
        <dbReference type="EMBL" id="MCT7978938.1"/>
    </source>
</evidence>
<dbReference type="RefSeq" id="WP_261198415.1">
    <property type="nucleotide sequence ID" value="NZ_JAMXFA010000017.1"/>
</dbReference>
<name>A0ABT2N8B2_9CYAN</name>
<dbReference type="SUPFAM" id="SSF47598">
    <property type="entry name" value="Ribbon-helix-helix"/>
    <property type="match status" value="1"/>
</dbReference>
<dbReference type="InterPro" id="IPR038296">
    <property type="entry name" value="ParD_sf"/>
</dbReference>
<dbReference type="InterPro" id="IPR022789">
    <property type="entry name" value="ParD"/>
</dbReference>
<comment type="caution">
    <text evidence="3">The sequence shown here is derived from an EMBL/GenBank/DDBJ whole genome shotgun (WGS) entry which is preliminary data.</text>
</comment>